<evidence type="ECO:0000313" key="2">
    <source>
        <dbReference type="Proteomes" id="UP001302126"/>
    </source>
</evidence>
<reference evidence="1" key="2">
    <citation type="submission" date="2023-05" db="EMBL/GenBank/DDBJ databases">
        <authorList>
            <consortium name="Lawrence Berkeley National Laboratory"/>
            <person name="Steindorff A."/>
            <person name="Hensen N."/>
            <person name="Bonometti L."/>
            <person name="Westerberg I."/>
            <person name="Brannstrom I.O."/>
            <person name="Guillou S."/>
            <person name="Cros-Aarteil S."/>
            <person name="Calhoun S."/>
            <person name="Haridas S."/>
            <person name="Kuo A."/>
            <person name="Mondo S."/>
            <person name="Pangilinan J."/>
            <person name="Riley R."/>
            <person name="Labutti K."/>
            <person name="Andreopoulos B."/>
            <person name="Lipzen A."/>
            <person name="Chen C."/>
            <person name="Yanf M."/>
            <person name="Daum C."/>
            <person name="Ng V."/>
            <person name="Clum A."/>
            <person name="Ohm R."/>
            <person name="Martin F."/>
            <person name="Silar P."/>
            <person name="Natvig D."/>
            <person name="Lalanne C."/>
            <person name="Gautier V."/>
            <person name="Ament-Velasquez S.L."/>
            <person name="Kruys A."/>
            <person name="Hutchinson M.I."/>
            <person name="Powell A.J."/>
            <person name="Barry K."/>
            <person name="Miller A.N."/>
            <person name="Grigoriev I.V."/>
            <person name="Debuchy R."/>
            <person name="Gladieux P."/>
            <person name="Thoren M.H."/>
            <person name="Johannesson H."/>
        </authorList>
    </citation>
    <scope>NUCLEOTIDE SEQUENCE</scope>
    <source>
        <strain evidence="1">PSN309</strain>
    </source>
</reference>
<accession>A0AAN6WLI8</accession>
<evidence type="ECO:0000313" key="1">
    <source>
        <dbReference type="EMBL" id="KAK4184264.1"/>
    </source>
</evidence>
<gene>
    <name evidence="1" type="ORF">QBC35DRAFT_477429</name>
</gene>
<organism evidence="1 2">
    <name type="scientific">Podospora australis</name>
    <dbReference type="NCBI Taxonomy" id="1536484"/>
    <lineage>
        <taxon>Eukaryota</taxon>
        <taxon>Fungi</taxon>
        <taxon>Dikarya</taxon>
        <taxon>Ascomycota</taxon>
        <taxon>Pezizomycotina</taxon>
        <taxon>Sordariomycetes</taxon>
        <taxon>Sordariomycetidae</taxon>
        <taxon>Sordariales</taxon>
        <taxon>Podosporaceae</taxon>
        <taxon>Podospora</taxon>
    </lineage>
</organism>
<dbReference type="EMBL" id="MU864497">
    <property type="protein sequence ID" value="KAK4184264.1"/>
    <property type="molecule type" value="Genomic_DNA"/>
</dbReference>
<dbReference type="Proteomes" id="UP001302126">
    <property type="component" value="Unassembled WGS sequence"/>
</dbReference>
<protein>
    <submittedName>
        <fullName evidence="1">Uncharacterized protein</fullName>
    </submittedName>
</protein>
<comment type="caution">
    <text evidence="1">The sequence shown here is derived from an EMBL/GenBank/DDBJ whole genome shotgun (WGS) entry which is preliminary data.</text>
</comment>
<name>A0AAN6WLI8_9PEZI</name>
<proteinExistence type="predicted"/>
<reference evidence="1" key="1">
    <citation type="journal article" date="2023" name="Mol. Phylogenet. Evol.">
        <title>Genome-scale phylogeny and comparative genomics of the fungal order Sordariales.</title>
        <authorList>
            <person name="Hensen N."/>
            <person name="Bonometti L."/>
            <person name="Westerberg I."/>
            <person name="Brannstrom I.O."/>
            <person name="Guillou S."/>
            <person name="Cros-Aarteil S."/>
            <person name="Calhoun S."/>
            <person name="Haridas S."/>
            <person name="Kuo A."/>
            <person name="Mondo S."/>
            <person name="Pangilinan J."/>
            <person name="Riley R."/>
            <person name="LaButti K."/>
            <person name="Andreopoulos B."/>
            <person name="Lipzen A."/>
            <person name="Chen C."/>
            <person name="Yan M."/>
            <person name="Daum C."/>
            <person name="Ng V."/>
            <person name="Clum A."/>
            <person name="Steindorff A."/>
            <person name="Ohm R.A."/>
            <person name="Martin F."/>
            <person name="Silar P."/>
            <person name="Natvig D.O."/>
            <person name="Lalanne C."/>
            <person name="Gautier V."/>
            <person name="Ament-Velasquez S.L."/>
            <person name="Kruys A."/>
            <person name="Hutchinson M.I."/>
            <person name="Powell A.J."/>
            <person name="Barry K."/>
            <person name="Miller A.N."/>
            <person name="Grigoriev I.V."/>
            <person name="Debuchy R."/>
            <person name="Gladieux P."/>
            <person name="Hiltunen Thoren M."/>
            <person name="Johannesson H."/>
        </authorList>
    </citation>
    <scope>NUCLEOTIDE SEQUENCE</scope>
    <source>
        <strain evidence="1">PSN309</strain>
    </source>
</reference>
<dbReference type="AlphaFoldDB" id="A0AAN6WLI8"/>
<keyword evidence="2" id="KW-1185">Reference proteome</keyword>
<sequence length="291" mass="33549">MSLSNLSQSIKQVVHDTMALFRTTQIITQIINTSNSSNTSETSLKDLLHDLLQDREEQNEERCTQLKALQTKARATLQGGLKDQPPTLWEEQTTGLNEPQSWIVKIVLAQKTLNDLNQSIIDCRVESDFLANLYEPDHCVVIPDAAFDDDLDLLNRFRRLTNAYISKINTLLEINKQIAKEDRQGIVNPWLEGSSLRDFGNSALLQPHFDEKEACERKIDLIDLERYNIYWQLSFRQLIHGEQLAHTLLNYLAEEEKKKSFFRYGELQPGQVPTLWSIRLYVVTVSDAFIL</sequence>